<evidence type="ECO:0000256" key="1">
    <source>
        <dbReference type="SAM" id="Phobius"/>
    </source>
</evidence>
<accession>A0A1N7S8S3</accession>
<name>A0A1N7S8S3_9BURK</name>
<comment type="caution">
    <text evidence="2">The sequence shown here is derived from an EMBL/GenBank/DDBJ whole genome shotgun (WGS) entry which is preliminary data.</text>
</comment>
<evidence type="ECO:0000313" key="2">
    <source>
        <dbReference type="EMBL" id="SIT43774.1"/>
    </source>
</evidence>
<gene>
    <name evidence="2" type="ORF">BN2476_350285</name>
</gene>
<organism evidence="2 3">
    <name type="scientific">Paraburkholderia piptadeniae</name>
    <dbReference type="NCBI Taxonomy" id="1701573"/>
    <lineage>
        <taxon>Bacteria</taxon>
        <taxon>Pseudomonadati</taxon>
        <taxon>Pseudomonadota</taxon>
        <taxon>Betaproteobacteria</taxon>
        <taxon>Burkholderiales</taxon>
        <taxon>Burkholderiaceae</taxon>
        <taxon>Paraburkholderia</taxon>
    </lineage>
</organism>
<dbReference type="AlphaFoldDB" id="A0A1N7S8S3"/>
<sequence length="133" mass="13900">MATRRTSAAAARAADDAAAPAAGSVATPDAGIGTGKADFTEFVWGKLNDIDGHLKDLAEKYGRLDEKLTGVSASVDAKTAPIQKSMEKLEAKVSKLETTIRWATAIVVVTAALASGGLTIYKMIESHVSVSWH</sequence>
<keyword evidence="1" id="KW-0812">Transmembrane</keyword>
<dbReference type="EMBL" id="CYGY02000035">
    <property type="protein sequence ID" value="SIT43774.1"/>
    <property type="molecule type" value="Genomic_DNA"/>
</dbReference>
<keyword evidence="1" id="KW-1133">Transmembrane helix</keyword>
<keyword evidence="1" id="KW-0472">Membrane</keyword>
<keyword evidence="3" id="KW-1185">Reference proteome</keyword>
<reference evidence="2" key="1">
    <citation type="submission" date="2016-12" db="EMBL/GenBank/DDBJ databases">
        <authorList>
            <person name="Moulin L."/>
        </authorList>
    </citation>
    <scope>NUCLEOTIDE SEQUENCE [LARGE SCALE GENOMIC DNA]</scope>
    <source>
        <strain evidence="2">STM 7183</strain>
    </source>
</reference>
<proteinExistence type="predicted"/>
<dbReference type="RefSeq" id="WP_087735938.1">
    <property type="nucleotide sequence ID" value="NZ_CYGY02000035.1"/>
</dbReference>
<feature type="transmembrane region" description="Helical" evidence="1">
    <location>
        <begin position="102"/>
        <end position="124"/>
    </location>
</feature>
<dbReference type="Proteomes" id="UP000195569">
    <property type="component" value="Unassembled WGS sequence"/>
</dbReference>
<protein>
    <submittedName>
        <fullName evidence="2">Uncharacterized protein</fullName>
    </submittedName>
</protein>
<evidence type="ECO:0000313" key="3">
    <source>
        <dbReference type="Proteomes" id="UP000195569"/>
    </source>
</evidence>